<feature type="domain" description="DDHD" evidence="2">
    <location>
        <begin position="671"/>
        <end position="957"/>
    </location>
</feature>
<dbReference type="InterPro" id="IPR058055">
    <property type="entry name" value="PA-PLA1"/>
</dbReference>
<dbReference type="PANTHER" id="PTHR23509">
    <property type="entry name" value="PA-PL1 PHOSPHOLIPASE FAMILY"/>
    <property type="match status" value="1"/>
</dbReference>
<dbReference type="InterPro" id="IPR029058">
    <property type="entry name" value="AB_hydrolase_fold"/>
</dbReference>
<dbReference type="Pfam" id="PF23463">
    <property type="entry name" value="WWE_2"/>
    <property type="match status" value="1"/>
</dbReference>
<reference evidence="3 4" key="1">
    <citation type="submission" date="2024-03" db="EMBL/GenBank/DDBJ databases">
        <title>Genome-scale model development and genomic sequencing of the oleaginous clade Lipomyces.</title>
        <authorList>
            <consortium name="Lawrence Berkeley National Laboratory"/>
            <person name="Czajka J.J."/>
            <person name="Han Y."/>
            <person name="Kim J."/>
            <person name="Mondo S.J."/>
            <person name="Hofstad B.A."/>
            <person name="Robles A."/>
            <person name="Haridas S."/>
            <person name="Riley R."/>
            <person name="LaButti K."/>
            <person name="Pangilinan J."/>
            <person name="Andreopoulos W."/>
            <person name="Lipzen A."/>
            <person name="Yan J."/>
            <person name="Wang M."/>
            <person name="Ng V."/>
            <person name="Grigoriev I.V."/>
            <person name="Spatafora J.W."/>
            <person name="Magnuson J.K."/>
            <person name="Baker S.E."/>
            <person name="Pomraning K.R."/>
        </authorList>
    </citation>
    <scope>NUCLEOTIDE SEQUENCE [LARGE SCALE GENOMIC DNA]</scope>
    <source>
        <strain evidence="3 4">Phaff 52-87</strain>
    </source>
</reference>
<feature type="compositionally biased region" description="Basic and acidic residues" evidence="1">
    <location>
        <begin position="201"/>
        <end position="210"/>
    </location>
</feature>
<dbReference type="GeneID" id="90035250"/>
<dbReference type="PROSITE" id="PS51043">
    <property type="entry name" value="DDHD"/>
    <property type="match status" value="1"/>
</dbReference>
<dbReference type="SMART" id="SM01127">
    <property type="entry name" value="DDHD"/>
    <property type="match status" value="1"/>
</dbReference>
<gene>
    <name evidence="3" type="ORF">BZA70DRAFT_155078</name>
</gene>
<protein>
    <submittedName>
        <fullName evidence="3">DDHD domain-containing protein</fullName>
    </submittedName>
</protein>
<dbReference type="Pfam" id="PF23465">
    <property type="entry name" value="DUF7131"/>
    <property type="match status" value="1"/>
</dbReference>
<dbReference type="PANTHER" id="PTHR23509:SF10">
    <property type="entry name" value="LD21067P"/>
    <property type="match status" value="1"/>
</dbReference>
<feature type="compositionally biased region" description="Polar residues" evidence="1">
    <location>
        <begin position="211"/>
        <end position="221"/>
    </location>
</feature>
<dbReference type="InterPro" id="IPR057826">
    <property type="entry name" value="WWE_C20G8.02"/>
</dbReference>
<feature type="compositionally biased region" description="Polar residues" evidence="1">
    <location>
        <begin position="367"/>
        <end position="391"/>
    </location>
</feature>
<evidence type="ECO:0000313" key="4">
    <source>
        <dbReference type="Proteomes" id="UP001498771"/>
    </source>
</evidence>
<feature type="region of interest" description="Disordered" evidence="1">
    <location>
        <begin position="414"/>
        <end position="437"/>
    </location>
</feature>
<accession>A0ABR1F6B7</accession>
<comment type="caution">
    <text evidence="3">The sequence shown here is derived from an EMBL/GenBank/DDBJ whole genome shotgun (WGS) entry which is preliminary data.</text>
</comment>
<dbReference type="InterPro" id="IPR055555">
    <property type="entry name" value="PA-PLA1_DUF7131"/>
</dbReference>
<feature type="region of interest" description="Disordered" evidence="1">
    <location>
        <begin position="192"/>
        <end position="290"/>
    </location>
</feature>
<sequence length="972" mass="105141">MASSAAAKATCVDHAVPYRQRLSRSELPPNTPPLAVRWFFATDIPKTKPFVEKDWKPPKPPSKFVPFSATDSRNIEALYQRNPTNVSADQASAGTSIADCESELDTVAVNEDRLFKVDIRKRELSPIYWAGPTYDVRRGTWFYADSSTLKPCDENLANQIEEGYLKNQPFCKPVTPPSTATEPAGADLSVDKSTAAPTHEGQTEPARDSARATTQQPQSSIIPEEAQHESTDKAGGNGKRARTAPFTDSLTSAFTFRTRSKSPASKKDGSSTVQPLTETGDAKHSRTTSSAGIQPTLLTWPLYGPHMGKYVIYSTDASTAWIISDDFYGKFSSTIYQRLTAGASMGGLKIVRGWSNVRNKKSAAAAPTTSNAGTSTVAEGVASSSPPSSGQEKPILNMGGGTPGEAAAQLVEALKSQHEKEVKSSETEDGRDNKILEDQMEQDYARDEEEDDQNREIDHVVLCVHGIGQKLGQRLESVNFVGDVNTFRKTMKAVYAYSPDLQALNGIAGGDSSKPNSRIQVLPVCWRHNIHFGLKQESEEGSGAKEQDIGRMDSQVSEATEEEDAASLADITIDTVPALRGVISEVLLDILLYYQPAYRERIMLNVVAECNRIYRLFQKWNPTFNGRISIAGHSLGSAIAFDVLCRQPDIISSTAAAGKSGSRRSEAKLALEFEVDSFFGLGSPVGLFQMLKGKSIAPRSVITEKDGETGGMLSPLDYDLDNPFTGPSPYDVKAGGQAISRPRAEDIYNIFHPADPISYRLEPLVVKRMASLKPQPIPASRRGLNSQIANLAELTSRVAQSASNMWSSMASGLASTILNKSLGYETSGMVGEGQTIAAQNEAAVAAGANSATATTTTTAAGSVGASGSNSAVDANIAIETLYSRFQRESTKVTSEADAQLKTQRETELIHGLNYTGRIDFALPEGYMDITILSSLSSHLGYFKDEDVANFVMGQLLARPYPKRVKSERRGKR</sequence>
<feature type="compositionally biased region" description="Polar residues" evidence="1">
    <location>
        <begin position="246"/>
        <end position="263"/>
    </location>
</feature>
<organism evidence="3 4">
    <name type="scientific">Myxozyma melibiosi</name>
    <dbReference type="NCBI Taxonomy" id="54550"/>
    <lineage>
        <taxon>Eukaryota</taxon>
        <taxon>Fungi</taxon>
        <taxon>Dikarya</taxon>
        <taxon>Ascomycota</taxon>
        <taxon>Saccharomycotina</taxon>
        <taxon>Lipomycetes</taxon>
        <taxon>Lipomycetales</taxon>
        <taxon>Lipomycetaceae</taxon>
        <taxon>Myxozyma</taxon>
    </lineage>
</organism>
<proteinExistence type="predicted"/>
<dbReference type="RefSeq" id="XP_064768418.1">
    <property type="nucleotide sequence ID" value="XM_064909738.1"/>
</dbReference>
<dbReference type="EMBL" id="JBBJBU010000005">
    <property type="protein sequence ID" value="KAK7205385.1"/>
    <property type="molecule type" value="Genomic_DNA"/>
</dbReference>
<feature type="region of interest" description="Disordered" evidence="1">
    <location>
        <begin position="362"/>
        <end position="402"/>
    </location>
</feature>
<dbReference type="Proteomes" id="UP001498771">
    <property type="component" value="Unassembled WGS sequence"/>
</dbReference>
<feature type="compositionally biased region" description="Basic and acidic residues" evidence="1">
    <location>
        <begin position="415"/>
        <end position="437"/>
    </location>
</feature>
<name>A0ABR1F6B7_9ASCO</name>
<evidence type="ECO:0000256" key="1">
    <source>
        <dbReference type="SAM" id="MobiDB-lite"/>
    </source>
</evidence>
<evidence type="ECO:0000313" key="3">
    <source>
        <dbReference type="EMBL" id="KAK7205385.1"/>
    </source>
</evidence>
<evidence type="ECO:0000259" key="2">
    <source>
        <dbReference type="PROSITE" id="PS51043"/>
    </source>
</evidence>
<dbReference type="Pfam" id="PF02862">
    <property type="entry name" value="DDHD"/>
    <property type="match status" value="1"/>
</dbReference>
<keyword evidence="4" id="KW-1185">Reference proteome</keyword>
<dbReference type="InterPro" id="IPR004177">
    <property type="entry name" value="DDHD_dom"/>
</dbReference>
<dbReference type="SUPFAM" id="SSF53474">
    <property type="entry name" value="alpha/beta-Hydrolases"/>
    <property type="match status" value="1"/>
</dbReference>